<evidence type="ECO:0000313" key="4">
    <source>
        <dbReference type="Proteomes" id="UP001500707"/>
    </source>
</evidence>
<feature type="domain" description="Acyltransferase 3" evidence="2">
    <location>
        <begin position="28"/>
        <end position="368"/>
    </location>
</feature>
<keyword evidence="1" id="KW-0472">Membrane</keyword>
<keyword evidence="1" id="KW-1133">Transmembrane helix</keyword>
<evidence type="ECO:0000256" key="1">
    <source>
        <dbReference type="SAM" id="Phobius"/>
    </source>
</evidence>
<feature type="transmembrane region" description="Helical" evidence="1">
    <location>
        <begin position="32"/>
        <end position="52"/>
    </location>
</feature>
<reference evidence="4" key="1">
    <citation type="journal article" date="2019" name="Int. J. Syst. Evol. Microbiol.">
        <title>The Global Catalogue of Microorganisms (GCM) 10K type strain sequencing project: providing services to taxonomists for standard genome sequencing and annotation.</title>
        <authorList>
            <consortium name="The Broad Institute Genomics Platform"/>
            <consortium name="The Broad Institute Genome Sequencing Center for Infectious Disease"/>
            <person name="Wu L."/>
            <person name="Ma J."/>
        </authorList>
    </citation>
    <scope>NUCLEOTIDE SEQUENCE [LARGE SCALE GENOMIC DNA]</scope>
    <source>
        <strain evidence="4">JCM 17656</strain>
    </source>
</reference>
<dbReference type="EMBL" id="BAABCE010000001">
    <property type="protein sequence ID" value="GAA3525286.1"/>
    <property type="molecule type" value="Genomic_DNA"/>
</dbReference>
<feature type="transmembrane region" description="Helical" evidence="1">
    <location>
        <begin position="113"/>
        <end position="131"/>
    </location>
</feature>
<dbReference type="Pfam" id="PF01757">
    <property type="entry name" value="Acyl_transf_3"/>
    <property type="match status" value="1"/>
</dbReference>
<feature type="transmembrane region" description="Helical" evidence="1">
    <location>
        <begin position="157"/>
        <end position="176"/>
    </location>
</feature>
<evidence type="ECO:0000313" key="3">
    <source>
        <dbReference type="EMBL" id="GAA3525286.1"/>
    </source>
</evidence>
<gene>
    <name evidence="3" type="ORF">GCM10022295_04140</name>
</gene>
<accession>A0ABP6V0X7</accession>
<feature type="transmembrane region" description="Helical" evidence="1">
    <location>
        <begin position="343"/>
        <end position="368"/>
    </location>
</feature>
<name>A0ABP6V0X7_9ACTN</name>
<dbReference type="Proteomes" id="UP001500707">
    <property type="component" value="Unassembled WGS sequence"/>
</dbReference>
<dbReference type="RefSeq" id="WP_346179965.1">
    <property type="nucleotide sequence ID" value="NZ_BAABCE010000001.1"/>
</dbReference>
<feature type="transmembrane region" description="Helical" evidence="1">
    <location>
        <begin position="227"/>
        <end position="249"/>
    </location>
</feature>
<feature type="transmembrane region" description="Helical" evidence="1">
    <location>
        <begin position="313"/>
        <end position="331"/>
    </location>
</feature>
<keyword evidence="3" id="KW-0808">Transferase</keyword>
<organism evidence="3 4">
    <name type="scientific">Streptomyces osmaniensis</name>
    <dbReference type="NCBI Taxonomy" id="593134"/>
    <lineage>
        <taxon>Bacteria</taxon>
        <taxon>Bacillati</taxon>
        <taxon>Actinomycetota</taxon>
        <taxon>Actinomycetes</taxon>
        <taxon>Kitasatosporales</taxon>
        <taxon>Streptomycetaceae</taxon>
        <taxon>Streptomyces</taxon>
    </lineage>
</organism>
<keyword evidence="1" id="KW-0812">Transmembrane</keyword>
<proteinExistence type="predicted"/>
<dbReference type="PANTHER" id="PTHR23028:SF53">
    <property type="entry name" value="ACYL_TRANSF_3 DOMAIN-CONTAINING PROTEIN"/>
    <property type="match status" value="1"/>
</dbReference>
<feature type="transmembrane region" description="Helical" evidence="1">
    <location>
        <begin position="283"/>
        <end position="301"/>
    </location>
</feature>
<dbReference type="InterPro" id="IPR002656">
    <property type="entry name" value="Acyl_transf_3_dom"/>
</dbReference>
<dbReference type="PANTHER" id="PTHR23028">
    <property type="entry name" value="ACETYLTRANSFERASE"/>
    <property type="match status" value="1"/>
</dbReference>
<keyword evidence="3" id="KW-0012">Acyltransferase</keyword>
<feature type="transmembrane region" description="Helical" evidence="1">
    <location>
        <begin position="261"/>
        <end position="277"/>
    </location>
</feature>
<comment type="caution">
    <text evidence="3">The sequence shown here is derived from an EMBL/GenBank/DDBJ whole genome shotgun (WGS) entry which is preliminary data.</text>
</comment>
<feature type="transmembrane region" description="Helical" evidence="1">
    <location>
        <begin position="72"/>
        <end position="92"/>
    </location>
</feature>
<sequence>MSISAESDAISTERAHRPQQTVRSRLPSLTGLRFIAALLVFCYHSSLAMPALNPFASEGVADGYRWLFSNAGWAGVSFFFILSGFVLTWSAREGDRPRHFWRRRFFKIYPNHLVTWILALALLSGSATQWWQAVPNLALVHAWIPEFTVFLGVNPPSWSLACELFFYLCFPLFLRWIKRIPAAHLWRWAAGVAAAVIAVPALAYLLLPSNPPMPEGSPASVWQYWSVYMLPPVRALDFVLGMLMARIVLTGRRFTVRPLPAALACVAAYALSLYVPWLYALDAVFVVPMALLIPAVALTDASGRRSVLRSRAMVWLGEVSFAFYMVHLILLNAFRDILGPERYFGTAAGIGVLLVQMLLTLGAAWLLYEAVEKPAMRRLGRSRKDFPRKEFA</sequence>
<dbReference type="InterPro" id="IPR050879">
    <property type="entry name" value="Acyltransferase_3"/>
</dbReference>
<keyword evidence="4" id="KW-1185">Reference proteome</keyword>
<dbReference type="GO" id="GO:0016746">
    <property type="term" value="F:acyltransferase activity"/>
    <property type="evidence" value="ECO:0007669"/>
    <property type="project" value="UniProtKB-KW"/>
</dbReference>
<feature type="transmembrane region" description="Helical" evidence="1">
    <location>
        <begin position="188"/>
        <end position="207"/>
    </location>
</feature>
<evidence type="ECO:0000259" key="2">
    <source>
        <dbReference type="Pfam" id="PF01757"/>
    </source>
</evidence>
<protein>
    <submittedName>
        <fullName evidence="3">Acyltransferase</fullName>
    </submittedName>
</protein>